<dbReference type="EMBL" id="JBEPLW010000001">
    <property type="protein sequence ID" value="MET3574240.1"/>
    <property type="molecule type" value="Genomic_DNA"/>
</dbReference>
<name>A0ABV2G7H8_9BACL</name>
<comment type="caution">
    <text evidence="2">The sequence shown here is derived from an EMBL/GenBank/DDBJ whole genome shotgun (WGS) entry which is preliminary data.</text>
</comment>
<dbReference type="Proteomes" id="UP001549099">
    <property type="component" value="Unassembled WGS sequence"/>
</dbReference>
<protein>
    <submittedName>
        <fullName evidence="2">Uncharacterized protein</fullName>
    </submittedName>
</protein>
<evidence type="ECO:0000313" key="2">
    <source>
        <dbReference type="EMBL" id="MET3574240.1"/>
    </source>
</evidence>
<evidence type="ECO:0000313" key="3">
    <source>
        <dbReference type="Proteomes" id="UP001549099"/>
    </source>
</evidence>
<keyword evidence="1" id="KW-0472">Membrane</keyword>
<sequence length="342" mass="38557">MRRGRVKINKKKIYSFLIGVGVFLLSFSLFELKGFAQSIKIDEWIETEQQSSIEIIDREEKKSASQKSTNENFLLLHNNGEPINTNIINGKTDFYLEAISKNKVNGMEVIDYYFNQVDNKERDLSDIKETASERSKEILNDIKNEKNIDSSQYSTFAVASVSNPVVRNFNWTFNSSSHYLTTTVEMSRRSSNASINGVKGSVWDVITNTQYERKTGLRYLNNLYTRLAVPYTYQTLLDWGPASTNSGDVSVSLSGAGVPGISYNFSTGTLYNTSDLSSKSSKYGRWKFSRAVYPVYANRLTTRPAIRSSNTKGNFALQLSHSLVFDNVTNNTGVITITTPDR</sequence>
<keyword evidence="1" id="KW-0812">Transmembrane</keyword>
<proteinExistence type="predicted"/>
<accession>A0ABV2G7H8</accession>
<feature type="transmembrane region" description="Helical" evidence="1">
    <location>
        <begin position="12"/>
        <end position="30"/>
    </location>
</feature>
<gene>
    <name evidence="2" type="ORF">ABID49_000116</name>
</gene>
<keyword evidence="1" id="KW-1133">Transmembrane helix</keyword>
<reference evidence="2 3" key="1">
    <citation type="submission" date="2024-06" db="EMBL/GenBank/DDBJ databases">
        <title>Genomic Encyclopedia of Type Strains, Phase IV (KMG-IV): sequencing the most valuable type-strain genomes for metagenomic binning, comparative biology and taxonomic classification.</title>
        <authorList>
            <person name="Goeker M."/>
        </authorList>
    </citation>
    <scope>NUCLEOTIDE SEQUENCE [LARGE SCALE GENOMIC DNA]</scope>
    <source>
        <strain evidence="2 3">DSM 26128</strain>
    </source>
</reference>
<dbReference type="RefSeq" id="WP_354194253.1">
    <property type="nucleotide sequence ID" value="NZ_JBEPLW010000001.1"/>
</dbReference>
<evidence type="ECO:0000256" key="1">
    <source>
        <dbReference type="SAM" id="Phobius"/>
    </source>
</evidence>
<organism evidence="2 3">
    <name type="scientific">Bhargavaea ullalensis</name>
    <dbReference type="NCBI Taxonomy" id="1265685"/>
    <lineage>
        <taxon>Bacteria</taxon>
        <taxon>Bacillati</taxon>
        <taxon>Bacillota</taxon>
        <taxon>Bacilli</taxon>
        <taxon>Bacillales</taxon>
        <taxon>Caryophanaceae</taxon>
        <taxon>Bhargavaea</taxon>
    </lineage>
</organism>
<keyword evidence="3" id="KW-1185">Reference proteome</keyword>